<dbReference type="PANTHER" id="PTHR45655">
    <property type="entry name" value="GUANYLATE CYCLASE SOLUBLE SUBUNIT BETA-2"/>
    <property type="match status" value="1"/>
</dbReference>
<organism evidence="2 3">
    <name type="scientific">Chlorella ohadii</name>
    <dbReference type="NCBI Taxonomy" id="2649997"/>
    <lineage>
        <taxon>Eukaryota</taxon>
        <taxon>Viridiplantae</taxon>
        <taxon>Chlorophyta</taxon>
        <taxon>core chlorophytes</taxon>
        <taxon>Trebouxiophyceae</taxon>
        <taxon>Chlorellales</taxon>
        <taxon>Chlorellaceae</taxon>
        <taxon>Chlorella clade</taxon>
        <taxon>Chlorella</taxon>
    </lineage>
</organism>
<dbReference type="Pfam" id="PF00211">
    <property type="entry name" value="Guanylate_cyc"/>
    <property type="match status" value="1"/>
</dbReference>
<evidence type="ECO:0000313" key="2">
    <source>
        <dbReference type="EMBL" id="KAI7844589.1"/>
    </source>
</evidence>
<dbReference type="GO" id="GO:0008074">
    <property type="term" value="C:guanylate cyclase complex, soluble"/>
    <property type="evidence" value="ECO:0007669"/>
    <property type="project" value="TreeGrafter"/>
</dbReference>
<dbReference type="GO" id="GO:0070482">
    <property type="term" value="P:response to oxygen levels"/>
    <property type="evidence" value="ECO:0007669"/>
    <property type="project" value="TreeGrafter"/>
</dbReference>
<dbReference type="InterPro" id="IPR029787">
    <property type="entry name" value="Nucleotide_cyclase"/>
</dbReference>
<dbReference type="PANTHER" id="PTHR45655:SF13">
    <property type="entry name" value="SOLUBLE GUANYLATE CYCLASE GCY-32-RELATED"/>
    <property type="match status" value="1"/>
</dbReference>
<evidence type="ECO:0000259" key="1">
    <source>
        <dbReference type="PROSITE" id="PS50125"/>
    </source>
</evidence>
<dbReference type="Gene3D" id="3.30.70.1230">
    <property type="entry name" value="Nucleotide cyclase"/>
    <property type="match status" value="1"/>
</dbReference>
<gene>
    <name evidence="2" type="ORF">COHA_001829</name>
</gene>
<dbReference type="Proteomes" id="UP001205105">
    <property type="component" value="Unassembled WGS sequence"/>
</dbReference>
<name>A0AAD5E1L5_9CHLO</name>
<feature type="domain" description="Guanylate cyclase" evidence="1">
    <location>
        <begin position="11"/>
        <end position="148"/>
    </location>
</feature>
<dbReference type="InterPro" id="IPR001054">
    <property type="entry name" value="A/G_cyclase"/>
</dbReference>
<protein>
    <recommendedName>
        <fullName evidence="1">Guanylate cyclase domain-containing protein</fullName>
    </recommendedName>
</protein>
<proteinExistence type="predicted"/>
<keyword evidence="3" id="KW-1185">Reference proteome</keyword>
<dbReference type="GO" id="GO:0004383">
    <property type="term" value="F:guanylate cyclase activity"/>
    <property type="evidence" value="ECO:0007669"/>
    <property type="project" value="TreeGrafter"/>
</dbReference>
<comment type="caution">
    <text evidence="2">The sequence shown here is derived from an EMBL/GenBank/DDBJ whole genome shotgun (WGS) entry which is preliminary data.</text>
</comment>
<dbReference type="PROSITE" id="PS50125">
    <property type="entry name" value="GUANYLATE_CYCLASE_2"/>
    <property type="match status" value="1"/>
</dbReference>
<dbReference type="AlphaFoldDB" id="A0AAD5E1L5"/>
<evidence type="ECO:0000313" key="3">
    <source>
        <dbReference type="Proteomes" id="UP001205105"/>
    </source>
</evidence>
<reference evidence="2" key="1">
    <citation type="submission" date="2020-11" db="EMBL/GenBank/DDBJ databases">
        <title>Chlorella ohadii genome sequencing and assembly.</title>
        <authorList>
            <person name="Murik O."/>
            <person name="Treves H."/>
            <person name="Kedem I."/>
            <person name="Shotland Y."/>
            <person name="Kaplan A."/>
        </authorList>
    </citation>
    <scope>NUCLEOTIDE SEQUENCE</scope>
    <source>
        <strain evidence="2">1</strain>
    </source>
</reference>
<sequence>MPSSRYAEAVAPMYEDVHDAASVLVGRFRNEAALNSLPPKQLFAWLHRFYVVLDGMATQHKVFKLYGGAQGFLLATNVAEPDANHAATMFAFAQRLMQVALHIRVPGQAPLELVLGMDTGALASGLLGRASLTYQLVGRCADVARELADAEAGASLKVADGMYRSLPPEAAAALIPLGGVQLRCCPDEAVRVYTLPQCASPPPHNTSPVTPTVAASLAQARACLAPAVPSLAGASCTCTCTCGCGNVHADALLPPAAELK</sequence>
<dbReference type="EMBL" id="JADXDR010000026">
    <property type="protein sequence ID" value="KAI7844589.1"/>
    <property type="molecule type" value="Genomic_DNA"/>
</dbReference>
<accession>A0AAD5E1L5</accession>
<dbReference type="SUPFAM" id="SSF55073">
    <property type="entry name" value="Nucleotide cyclase"/>
    <property type="match status" value="1"/>
</dbReference>
<dbReference type="GO" id="GO:0019934">
    <property type="term" value="P:cGMP-mediated signaling"/>
    <property type="evidence" value="ECO:0007669"/>
    <property type="project" value="TreeGrafter"/>
</dbReference>